<dbReference type="SMART" id="SM01134">
    <property type="entry name" value="DeoRC"/>
    <property type="match status" value="1"/>
</dbReference>
<dbReference type="InterPro" id="IPR014036">
    <property type="entry name" value="DeoR-like_C"/>
</dbReference>
<dbReference type="RefSeq" id="WP_148323935.1">
    <property type="nucleotide sequence ID" value="NZ_JACJLL010000037.1"/>
</dbReference>
<keyword evidence="5" id="KW-1185">Reference proteome</keyword>
<organism evidence="4 5">
    <name type="scientific">Clostridium saudiense</name>
    <dbReference type="NCBI Taxonomy" id="1414720"/>
    <lineage>
        <taxon>Bacteria</taxon>
        <taxon>Bacillati</taxon>
        <taxon>Bacillota</taxon>
        <taxon>Clostridia</taxon>
        <taxon>Eubacteriales</taxon>
        <taxon>Clostridiaceae</taxon>
        <taxon>Clostridium</taxon>
    </lineage>
</organism>
<feature type="domain" description="HTH deoR-type" evidence="3">
    <location>
        <begin position="3"/>
        <end position="58"/>
    </location>
</feature>
<keyword evidence="2" id="KW-0804">Transcription</keyword>
<dbReference type="EMBL" id="JACJLL010000037">
    <property type="protein sequence ID" value="MBM6819208.1"/>
    <property type="molecule type" value="Genomic_DNA"/>
</dbReference>
<reference evidence="4 5" key="1">
    <citation type="journal article" date="2021" name="Sci. Rep.">
        <title>The distribution of antibiotic resistance genes in chicken gut microbiota commensals.</title>
        <authorList>
            <person name="Juricova H."/>
            <person name="Matiasovicova J."/>
            <person name="Kubasova T."/>
            <person name="Cejkova D."/>
            <person name="Rychlik I."/>
        </authorList>
    </citation>
    <scope>NUCLEOTIDE SEQUENCE [LARGE SCALE GENOMIC DNA]</scope>
    <source>
        <strain evidence="4 5">An435</strain>
    </source>
</reference>
<dbReference type="PANTHER" id="PTHR30363">
    <property type="entry name" value="HTH-TYPE TRANSCRIPTIONAL REGULATOR SRLR-RELATED"/>
    <property type="match status" value="1"/>
</dbReference>
<evidence type="ECO:0000256" key="1">
    <source>
        <dbReference type="ARBA" id="ARBA00023015"/>
    </source>
</evidence>
<evidence type="ECO:0000313" key="4">
    <source>
        <dbReference type="EMBL" id="MBM6819208.1"/>
    </source>
</evidence>
<name>A0ABS2FF83_9CLOT</name>
<keyword evidence="1" id="KW-0805">Transcription regulation</keyword>
<dbReference type="Pfam" id="PF08220">
    <property type="entry name" value="HTH_DeoR"/>
    <property type="match status" value="1"/>
</dbReference>
<dbReference type="PROSITE" id="PS51000">
    <property type="entry name" value="HTH_DEOR_2"/>
    <property type="match status" value="1"/>
</dbReference>
<proteinExistence type="predicted"/>
<dbReference type="InterPro" id="IPR050313">
    <property type="entry name" value="Carb_Metab_HTH_regulators"/>
</dbReference>
<evidence type="ECO:0000313" key="5">
    <source>
        <dbReference type="Proteomes" id="UP000767334"/>
    </source>
</evidence>
<gene>
    <name evidence="4" type="ORF">H6A19_07640</name>
</gene>
<dbReference type="SUPFAM" id="SSF100950">
    <property type="entry name" value="NagB/RpiA/CoA transferase-like"/>
    <property type="match status" value="1"/>
</dbReference>
<sequence>MFMEERLNEILEIIKREKKVLVKDLSEKFNVSESMIRKDLQRLEKEGNIKRTYGGAILERESSYDEKTNSRVFVDLESKCRLGELVLDIIEDNDVIFLDISTTNHTIATMLSNTSKNLTVVTNMNRIAMEFDRTPNIDVILIGGHYNKKLGGTVGSVAVQEIKKFKFTKAFIGAGGINVEDNFISNFNYDEAVVKREILKCSKRRYIVANYEKLYKDGAYKFSTLDEIDYIVTEKEPEESIKEILNNKEVQVIF</sequence>
<dbReference type="InterPro" id="IPR036390">
    <property type="entry name" value="WH_DNA-bd_sf"/>
</dbReference>
<dbReference type="PRINTS" id="PR00037">
    <property type="entry name" value="HTHLACR"/>
</dbReference>
<dbReference type="Pfam" id="PF00455">
    <property type="entry name" value="DeoRC"/>
    <property type="match status" value="1"/>
</dbReference>
<evidence type="ECO:0000259" key="3">
    <source>
        <dbReference type="PROSITE" id="PS51000"/>
    </source>
</evidence>
<dbReference type="Proteomes" id="UP000767334">
    <property type="component" value="Unassembled WGS sequence"/>
</dbReference>
<comment type="caution">
    <text evidence="4">The sequence shown here is derived from an EMBL/GenBank/DDBJ whole genome shotgun (WGS) entry which is preliminary data.</text>
</comment>
<dbReference type="PANTHER" id="PTHR30363:SF44">
    <property type="entry name" value="AGA OPERON TRANSCRIPTIONAL REPRESSOR-RELATED"/>
    <property type="match status" value="1"/>
</dbReference>
<dbReference type="InterPro" id="IPR037171">
    <property type="entry name" value="NagB/RpiA_transferase-like"/>
</dbReference>
<evidence type="ECO:0000256" key="2">
    <source>
        <dbReference type="ARBA" id="ARBA00023163"/>
    </source>
</evidence>
<accession>A0ABS2FF83</accession>
<protein>
    <submittedName>
        <fullName evidence="4">DeoR/GlpR transcriptional regulator</fullName>
    </submittedName>
</protein>
<dbReference type="SUPFAM" id="SSF46785">
    <property type="entry name" value="Winged helix' DNA-binding domain"/>
    <property type="match status" value="1"/>
</dbReference>
<dbReference type="Gene3D" id="1.10.10.10">
    <property type="entry name" value="Winged helix-like DNA-binding domain superfamily/Winged helix DNA-binding domain"/>
    <property type="match status" value="1"/>
</dbReference>
<dbReference type="InterPro" id="IPR001034">
    <property type="entry name" value="DeoR_HTH"/>
</dbReference>
<dbReference type="InterPro" id="IPR036388">
    <property type="entry name" value="WH-like_DNA-bd_sf"/>
</dbReference>
<dbReference type="SMART" id="SM00420">
    <property type="entry name" value="HTH_DEOR"/>
    <property type="match status" value="1"/>
</dbReference>